<dbReference type="Proteomes" id="UP000887569">
    <property type="component" value="Unplaced"/>
</dbReference>
<dbReference type="InterPro" id="IPR028031">
    <property type="entry name" value="DUF4460"/>
</dbReference>
<dbReference type="PANTHER" id="PTHR31596">
    <property type="entry name" value="T-CELL ACTIVATION INHIBITOR, MITOCHONDRIAL"/>
    <property type="match status" value="1"/>
</dbReference>
<dbReference type="InterPro" id="IPR027989">
    <property type="entry name" value="DUF4461"/>
</dbReference>
<evidence type="ECO:0000313" key="5">
    <source>
        <dbReference type="WBParaSite" id="PgR008_g073_t03"/>
    </source>
</evidence>
<dbReference type="WBParaSite" id="PgR008_g073_t03">
    <property type="protein sequence ID" value="PgR008_g073_t03"/>
    <property type="gene ID" value="PgR008_g073"/>
</dbReference>
<name>A0A915AHV1_PARUN</name>
<dbReference type="GO" id="GO:0005739">
    <property type="term" value="C:mitochondrion"/>
    <property type="evidence" value="ECO:0007669"/>
    <property type="project" value="TreeGrafter"/>
</dbReference>
<organism evidence="4 5">
    <name type="scientific">Parascaris univalens</name>
    <name type="common">Nematode worm</name>
    <dbReference type="NCBI Taxonomy" id="6257"/>
    <lineage>
        <taxon>Eukaryota</taxon>
        <taxon>Metazoa</taxon>
        <taxon>Ecdysozoa</taxon>
        <taxon>Nematoda</taxon>
        <taxon>Chromadorea</taxon>
        <taxon>Rhabditida</taxon>
        <taxon>Spirurina</taxon>
        <taxon>Ascaridomorpha</taxon>
        <taxon>Ascaridoidea</taxon>
        <taxon>Ascarididae</taxon>
        <taxon>Parascaris</taxon>
    </lineage>
</organism>
<dbReference type="Pfam" id="PF14687">
    <property type="entry name" value="DUF4460"/>
    <property type="match status" value="1"/>
</dbReference>
<evidence type="ECO:0000256" key="1">
    <source>
        <dbReference type="SAM" id="Coils"/>
    </source>
</evidence>
<dbReference type="Pfam" id="PF14688">
    <property type="entry name" value="DUF4461"/>
    <property type="match status" value="1"/>
</dbReference>
<dbReference type="PANTHER" id="PTHR31596:SF1">
    <property type="entry name" value="T-CELL ACTIVATION INHIBITOR, MITOCHONDRIAL"/>
    <property type="match status" value="1"/>
</dbReference>
<sequence>MCSVVSSKRILLATSSVVEVFRKKTLCQNEMLFRFHWRSISSSLYGGVGNMRYISSQQAAVALRPFYFAVHPDRFANNPEIRAHNERSLQTFNGYLNDLFRPQRPPDPVKVDFYIVDKNNGRLRKVQISLTGSNARSIIVAALEKCNLPTKNVPMASTEALRTGLPRSVFDSSEIDAAKEMIGLFRKKRSAHFVRGNDLSAALRKHREAAKQAAKAFEKTSRLLQEEVDELEERAGITEIIWLTNWAKSHMRRSLLTVNRLITYAPSSSSSNSIVDALRGYCLRFGNGSFVCCDGGMQFGVQDVPEVWERVCSEAFVRRSQLPELRGARARLSELMGNAHILAPPERSLAQTVDQIQSLIVRILTRDDSDRLRLQTLGKDTLIEVVSAYDELALGKDGRLFLPCNAGIKHVISFLSEKAHLSRQINASLHRLQCDVENVRRDCIGELKLRDLTWQQGINLGELLSSLRRLQQVEASLRELLVGMWLHFDTNPTIYVMVDGRLSVPLEWV</sequence>
<feature type="domain" description="DUF4461" evidence="3">
    <location>
        <begin position="198"/>
        <end position="508"/>
    </location>
</feature>
<keyword evidence="1" id="KW-0175">Coiled coil</keyword>
<evidence type="ECO:0000259" key="3">
    <source>
        <dbReference type="Pfam" id="PF14688"/>
    </source>
</evidence>
<proteinExistence type="predicted"/>
<feature type="domain" description="DUF4460" evidence="2">
    <location>
        <begin position="51"/>
        <end position="148"/>
    </location>
</feature>
<evidence type="ECO:0000313" key="4">
    <source>
        <dbReference type="Proteomes" id="UP000887569"/>
    </source>
</evidence>
<protein>
    <submittedName>
        <fullName evidence="5">T-cell activation inhibitor, mitochondrial</fullName>
    </submittedName>
</protein>
<dbReference type="AlphaFoldDB" id="A0A915AHV1"/>
<evidence type="ECO:0000259" key="2">
    <source>
        <dbReference type="Pfam" id="PF14687"/>
    </source>
</evidence>
<feature type="coiled-coil region" evidence="1">
    <location>
        <begin position="207"/>
        <end position="234"/>
    </location>
</feature>
<reference evidence="5" key="1">
    <citation type="submission" date="2022-11" db="UniProtKB">
        <authorList>
            <consortium name="WormBaseParasite"/>
        </authorList>
    </citation>
    <scope>IDENTIFICATION</scope>
</reference>
<keyword evidence="4" id="KW-1185">Reference proteome</keyword>
<dbReference type="InterPro" id="IPR027986">
    <property type="entry name" value="TCAIM"/>
</dbReference>
<accession>A0A915AHV1</accession>